<keyword evidence="1" id="KW-0812">Transmembrane</keyword>
<reference evidence="2 3" key="1">
    <citation type="submission" date="2024-03" db="EMBL/GenBank/DDBJ databases">
        <title>Adaptation during the transition from Ophiocordyceps entomopathogen to insect associate is accompanied by gene loss and intensified selection.</title>
        <authorList>
            <person name="Ward C.M."/>
            <person name="Onetto C.A."/>
            <person name="Borneman A.R."/>
        </authorList>
    </citation>
    <scope>NUCLEOTIDE SEQUENCE [LARGE SCALE GENOMIC DNA]</scope>
    <source>
        <strain evidence="2">AWRI1</strain>
        <tissue evidence="2">Single Adult Female</tissue>
    </source>
</reference>
<dbReference type="SUPFAM" id="SSF53448">
    <property type="entry name" value="Nucleotide-diphospho-sugar transferases"/>
    <property type="match status" value="1"/>
</dbReference>
<protein>
    <submittedName>
        <fullName evidence="2">Uncharacterized protein</fullName>
    </submittedName>
</protein>
<name>A0AAN9Y3E8_9HEMI</name>
<dbReference type="Gene3D" id="3.90.550.20">
    <property type="match status" value="1"/>
</dbReference>
<dbReference type="AlphaFoldDB" id="A0AAN9Y3E8"/>
<dbReference type="Proteomes" id="UP001367676">
    <property type="component" value="Unassembled WGS sequence"/>
</dbReference>
<evidence type="ECO:0000256" key="1">
    <source>
        <dbReference type="SAM" id="Phobius"/>
    </source>
</evidence>
<sequence>MSFLSGRRKNMVFSKVTVKDYLAACAKRLRYLFVKICSPSHVILVGLSSLILVAVLHSVYDVPLRYKLCPSSYWAESLDTGFEGFDNESGIVNGPYIVPNYVHFLRYSTNLVNVSFMDAVCILAAYKNQKPDKIFFHTNLPKFGGKYWDILMNVPGFKEIIEFQYIEPLESVYGQALSSWYKLWHSSDLLRIDILRRYGGIFIDNDVYLVKSMNEFRRFEMTLEIVDEKSFGTMTLVAHRDARFLRLWLECYKEYYGHLWYYNAGEKPKLEVLDARPELVHNAHDLLGVRDLRPELYIRQWKEWKSQYTIHTLVRHLHDIDSLLHNSLNLKYPVTFDEKNIRHYNVTILDMVLDCCTELMN</sequence>
<organism evidence="2 3">
    <name type="scientific">Parthenolecanium corni</name>
    <dbReference type="NCBI Taxonomy" id="536013"/>
    <lineage>
        <taxon>Eukaryota</taxon>
        <taxon>Metazoa</taxon>
        <taxon>Ecdysozoa</taxon>
        <taxon>Arthropoda</taxon>
        <taxon>Hexapoda</taxon>
        <taxon>Insecta</taxon>
        <taxon>Pterygota</taxon>
        <taxon>Neoptera</taxon>
        <taxon>Paraneoptera</taxon>
        <taxon>Hemiptera</taxon>
        <taxon>Sternorrhyncha</taxon>
        <taxon>Coccoidea</taxon>
        <taxon>Coccidae</taxon>
        <taxon>Parthenolecanium</taxon>
    </lineage>
</organism>
<gene>
    <name evidence="2" type="ORF">V9T40_001999</name>
</gene>
<evidence type="ECO:0000313" key="3">
    <source>
        <dbReference type="Proteomes" id="UP001367676"/>
    </source>
</evidence>
<dbReference type="Pfam" id="PF04488">
    <property type="entry name" value="Gly_transf_sug"/>
    <property type="match status" value="1"/>
</dbReference>
<evidence type="ECO:0000313" key="2">
    <source>
        <dbReference type="EMBL" id="KAK7590386.1"/>
    </source>
</evidence>
<keyword evidence="1" id="KW-1133">Transmembrane helix</keyword>
<dbReference type="PANTHER" id="PTHR46830:SF1">
    <property type="entry name" value="ALPHA-1,4-N-ACETYLGLUCOSAMINYLTRANSFERASE"/>
    <property type="match status" value="1"/>
</dbReference>
<feature type="transmembrane region" description="Helical" evidence="1">
    <location>
        <begin position="36"/>
        <end position="60"/>
    </location>
</feature>
<dbReference type="InterPro" id="IPR007577">
    <property type="entry name" value="GlycoTrfase_DXD_sugar-bd_CS"/>
</dbReference>
<dbReference type="PANTHER" id="PTHR46830">
    <property type="entry name" value="TRANSFERASE, PUTATIVE-RELATED"/>
    <property type="match status" value="1"/>
</dbReference>
<dbReference type="EMBL" id="JBBCAQ010000022">
    <property type="protein sequence ID" value="KAK7590386.1"/>
    <property type="molecule type" value="Genomic_DNA"/>
</dbReference>
<keyword evidence="3" id="KW-1185">Reference proteome</keyword>
<accession>A0AAN9Y3E8</accession>
<comment type="caution">
    <text evidence="2">The sequence shown here is derived from an EMBL/GenBank/DDBJ whole genome shotgun (WGS) entry which is preliminary data.</text>
</comment>
<dbReference type="InterPro" id="IPR029044">
    <property type="entry name" value="Nucleotide-diphossugar_trans"/>
</dbReference>
<proteinExistence type="predicted"/>
<keyword evidence="1" id="KW-0472">Membrane</keyword>